<dbReference type="STRING" id="502025.Hoch_0156"/>
<keyword evidence="2" id="KW-0378">Hydrolase</keyword>
<feature type="region of interest" description="Disordered" evidence="3">
    <location>
        <begin position="599"/>
        <end position="636"/>
    </location>
</feature>
<dbReference type="Gene3D" id="2.40.10.120">
    <property type="match status" value="1"/>
</dbReference>
<dbReference type="GO" id="GO:0006508">
    <property type="term" value="P:proteolysis"/>
    <property type="evidence" value="ECO:0007669"/>
    <property type="project" value="UniProtKB-KW"/>
</dbReference>
<dbReference type="EMBL" id="CP001804">
    <property type="protein sequence ID" value="ACY12797.1"/>
    <property type="molecule type" value="Genomic_DNA"/>
</dbReference>
<feature type="compositionally biased region" description="Basic residues" evidence="3">
    <location>
        <begin position="599"/>
        <end position="609"/>
    </location>
</feature>
<sequence>MIRAMNLPKLTAQLELAASFSDRQALVEAAAAEASPAELKEIARLLNHRVLAVRLGAIEILERARFRPVLPILAAATRQRRGDERVLAARAVSRLAQREDRETLEPLARAWLGGADKYLHGHGQALLAALGVGGDASPASASPASASPGASADRPGAAASATNHDLAGITAPDRVQRARALSLLLARSGAGAALVQGLLASKHAGVRVDLLQALASLGGQALVAAAPHLLERGDSDVVALIGRALLGHLGELAEAPHTRLRTAIERAQRRLSGDELAISALHECLLELEVESAIDTLAAQVDTLAVDTVQRIATHIAALPPERRRPLLPKLLAAFEYAPRRALLFADSLHAAWPELRPPRRAALREILSSAAGSALPRGLPDASLRAIGQLYALALEPGARPPEAVLLALDRSDDAAVLSTAVAIHETLATEAAARRLAAYLDEPDEAVRAAAHQALLRLSEDAEAPYRVRFRDDGKAEIAPDYRTPEGEALRAEHGSLRSDSGEAYLLDARGRPVAERDTEWRGCRCCERPRVLVREGDERPTCPVTGEAHLLEDGRTVLERDHPLGGCDECESVAPLLRHGNEVRCETCETTHVQRRGRYRAQRRPREHAEIAEPLPQDQPLAPQPQTLPTPPSASDLELVEPAIARAMAANVFVLGSGLEQSWTGSGVIVARDGNELAILTNRHVVEDVDAGGRSHVASVRVYTISGELKRARVVWRAERGMDLALLSIRIDEPERVTVTELQAGPCVVGERLFSIGNPLGLSWSYASGTLAAFRTFTSKAGLEVRFVHSHVNMSHGSSGGGLYHEKGHLVGINSFIGGTAVGPGGVQSFSIAMPSALDALRREGVRFAGKPLVP</sequence>
<dbReference type="HOGENOM" id="CLU_333103_0_0_7"/>
<feature type="compositionally biased region" description="Pro residues" evidence="3">
    <location>
        <begin position="625"/>
        <end position="635"/>
    </location>
</feature>
<dbReference type="InterPro" id="IPR009003">
    <property type="entry name" value="Peptidase_S1_PA"/>
</dbReference>
<dbReference type="InterPro" id="IPR001940">
    <property type="entry name" value="Peptidase_S1C"/>
</dbReference>
<dbReference type="PANTHER" id="PTHR43343:SF3">
    <property type="entry name" value="PROTEASE DO-LIKE 8, CHLOROPLASTIC"/>
    <property type="match status" value="1"/>
</dbReference>
<evidence type="ECO:0000313" key="4">
    <source>
        <dbReference type="EMBL" id="ACY12797.1"/>
    </source>
</evidence>
<dbReference type="InterPro" id="IPR016024">
    <property type="entry name" value="ARM-type_fold"/>
</dbReference>
<dbReference type="Pfam" id="PF13365">
    <property type="entry name" value="Trypsin_2"/>
    <property type="match status" value="1"/>
</dbReference>
<evidence type="ECO:0000256" key="2">
    <source>
        <dbReference type="ARBA" id="ARBA00022801"/>
    </source>
</evidence>
<dbReference type="Proteomes" id="UP000001880">
    <property type="component" value="Chromosome"/>
</dbReference>
<dbReference type="SUPFAM" id="SSF50494">
    <property type="entry name" value="Trypsin-like serine proteases"/>
    <property type="match status" value="1"/>
</dbReference>
<keyword evidence="5" id="KW-1185">Reference proteome</keyword>
<dbReference type="SUPFAM" id="SSF48371">
    <property type="entry name" value="ARM repeat"/>
    <property type="match status" value="1"/>
</dbReference>
<keyword evidence="1 4" id="KW-0645">Protease</keyword>
<protein>
    <submittedName>
        <fullName evidence="4">Trypsin-like protein serine protease typically periplasmic containing C-terminal PDZ domain-like protein</fullName>
    </submittedName>
</protein>
<dbReference type="AlphaFoldDB" id="D0LGQ1"/>
<dbReference type="InterPro" id="IPR051201">
    <property type="entry name" value="Chloro_Bact_Ser_Proteases"/>
</dbReference>
<feature type="region of interest" description="Disordered" evidence="3">
    <location>
        <begin position="138"/>
        <end position="165"/>
    </location>
</feature>
<dbReference type="PRINTS" id="PR00834">
    <property type="entry name" value="PROTEASES2C"/>
</dbReference>
<evidence type="ECO:0000313" key="5">
    <source>
        <dbReference type="Proteomes" id="UP000001880"/>
    </source>
</evidence>
<dbReference type="GO" id="GO:0004252">
    <property type="term" value="F:serine-type endopeptidase activity"/>
    <property type="evidence" value="ECO:0007669"/>
    <property type="project" value="InterPro"/>
</dbReference>
<proteinExistence type="predicted"/>
<dbReference type="eggNOG" id="COG0265">
    <property type="taxonomic scope" value="Bacteria"/>
</dbReference>
<gene>
    <name evidence="4" type="ordered locus">Hoch_0156</name>
</gene>
<reference evidence="4 5" key="1">
    <citation type="journal article" date="2010" name="Stand. Genomic Sci.">
        <title>Complete genome sequence of Haliangium ochraceum type strain (SMP-2).</title>
        <authorList>
            <consortium name="US DOE Joint Genome Institute (JGI-PGF)"/>
            <person name="Ivanova N."/>
            <person name="Daum C."/>
            <person name="Lang E."/>
            <person name="Abt B."/>
            <person name="Kopitz M."/>
            <person name="Saunders E."/>
            <person name="Lapidus A."/>
            <person name="Lucas S."/>
            <person name="Glavina Del Rio T."/>
            <person name="Nolan M."/>
            <person name="Tice H."/>
            <person name="Copeland A."/>
            <person name="Cheng J.F."/>
            <person name="Chen F."/>
            <person name="Bruce D."/>
            <person name="Goodwin L."/>
            <person name="Pitluck S."/>
            <person name="Mavromatis K."/>
            <person name="Pati A."/>
            <person name="Mikhailova N."/>
            <person name="Chen A."/>
            <person name="Palaniappan K."/>
            <person name="Land M."/>
            <person name="Hauser L."/>
            <person name="Chang Y.J."/>
            <person name="Jeffries C.D."/>
            <person name="Detter J.C."/>
            <person name="Brettin T."/>
            <person name="Rohde M."/>
            <person name="Goker M."/>
            <person name="Bristow J."/>
            <person name="Markowitz V."/>
            <person name="Eisen J.A."/>
            <person name="Hugenholtz P."/>
            <person name="Kyrpides N.C."/>
            <person name="Klenk H.P."/>
        </authorList>
    </citation>
    <scope>NUCLEOTIDE SEQUENCE [LARGE SCALE GENOMIC DNA]</scope>
    <source>
        <strain evidence="5">DSM 14365 / CIP 107738 / JCM 11303 / AJ 13395 / SMP-2</strain>
    </source>
</reference>
<name>D0LGQ1_HALO1</name>
<dbReference type="PANTHER" id="PTHR43343">
    <property type="entry name" value="PEPTIDASE S12"/>
    <property type="match status" value="1"/>
</dbReference>
<dbReference type="KEGG" id="hoh:Hoch_0156"/>
<accession>D0LGQ1</accession>
<feature type="compositionally biased region" description="Low complexity" evidence="3">
    <location>
        <begin position="138"/>
        <end position="161"/>
    </location>
</feature>
<evidence type="ECO:0000256" key="3">
    <source>
        <dbReference type="SAM" id="MobiDB-lite"/>
    </source>
</evidence>
<evidence type="ECO:0000256" key="1">
    <source>
        <dbReference type="ARBA" id="ARBA00022670"/>
    </source>
</evidence>
<organism evidence="4 5">
    <name type="scientific">Haliangium ochraceum (strain DSM 14365 / JCM 11303 / SMP-2)</name>
    <dbReference type="NCBI Taxonomy" id="502025"/>
    <lineage>
        <taxon>Bacteria</taxon>
        <taxon>Pseudomonadati</taxon>
        <taxon>Myxococcota</taxon>
        <taxon>Polyangia</taxon>
        <taxon>Haliangiales</taxon>
        <taxon>Kofleriaceae</taxon>
        <taxon>Haliangium</taxon>
    </lineage>
</organism>
<dbReference type="OrthoDB" id="8581982at2"/>